<dbReference type="Pfam" id="PF02566">
    <property type="entry name" value="OsmC"/>
    <property type="match status" value="1"/>
</dbReference>
<sequence length="142" mass="15040">MADGGKVKLRPVGARAEVARLGRPSVSTVTGGRIDIVTGVSEPGFNPIDLLYSSLAACLALSARIAASRLGFLERFKGVVVEVTGEKSAEEPYRIIRFDIGIKVHGDLDTEKRNAIAHLAEEICTVSNTLKGDTEFAVSVTG</sequence>
<dbReference type="PANTHER" id="PTHR34352">
    <property type="entry name" value="PROTEIN YHFA"/>
    <property type="match status" value="1"/>
</dbReference>
<dbReference type="InterPro" id="IPR003718">
    <property type="entry name" value="OsmC/Ohr_fam"/>
</dbReference>
<dbReference type="EMBL" id="LXPS01000011">
    <property type="protein sequence ID" value="OAE47172.1"/>
    <property type="molecule type" value="Genomic_DNA"/>
</dbReference>
<dbReference type="SUPFAM" id="SSF82784">
    <property type="entry name" value="OsmC-like"/>
    <property type="match status" value="1"/>
</dbReference>
<proteinExistence type="predicted"/>
<dbReference type="Proteomes" id="UP000077098">
    <property type="component" value="Unassembled WGS sequence"/>
</dbReference>
<evidence type="ECO:0000313" key="1">
    <source>
        <dbReference type="EMBL" id="OAE47172.1"/>
    </source>
</evidence>
<dbReference type="InterPro" id="IPR036102">
    <property type="entry name" value="OsmC/Ohrsf"/>
</dbReference>
<gene>
    <name evidence="1" type="ORF">A7J57_14175</name>
</gene>
<organism evidence="1 2">
    <name type="scientific">Agrobacterium tumefaciens</name>
    <dbReference type="NCBI Taxonomy" id="358"/>
    <lineage>
        <taxon>Bacteria</taxon>
        <taxon>Pseudomonadati</taxon>
        <taxon>Pseudomonadota</taxon>
        <taxon>Alphaproteobacteria</taxon>
        <taxon>Hyphomicrobiales</taxon>
        <taxon>Rhizobiaceae</taxon>
        <taxon>Rhizobium/Agrobacterium group</taxon>
        <taxon>Agrobacterium</taxon>
        <taxon>Agrobacterium tumefaciens complex</taxon>
    </lineage>
</organism>
<name>A0A176XCX4_AGRTU</name>
<reference evidence="1 2" key="1">
    <citation type="submission" date="2016-05" db="EMBL/GenBank/DDBJ databases">
        <authorList>
            <person name="Lavstsen T."/>
            <person name="Jespersen J.S."/>
        </authorList>
    </citation>
    <scope>NUCLEOTIDE SEQUENCE [LARGE SCALE GENOMIC DNA]</scope>
    <source>
        <strain evidence="1 2">KCJ1736</strain>
    </source>
</reference>
<dbReference type="InterPro" id="IPR015946">
    <property type="entry name" value="KH_dom-like_a/b"/>
</dbReference>
<dbReference type="Gene3D" id="3.30.300.20">
    <property type="match status" value="1"/>
</dbReference>
<dbReference type="PANTHER" id="PTHR34352:SF1">
    <property type="entry name" value="PROTEIN YHFA"/>
    <property type="match status" value="1"/>
</dbReference>
<dbReference type="RefSeq" id="WP_063948947.1">
    <property type="nucleotide sequence ID" value="NZ_CP072308.1"/>
</dbReference>
<comment type="caution">
    <text evidence="1">The sequence shown here is derived from an EMBL/GenBank/DDBJ whole genome shotgun (WGS) entry which is preliminary data.</text>
</comment>
<accession>A0A176XCX4</accession>
<evidence type="ECO:0000313" key="2">
    <source>
        <dbReference type="Proteomes" id="UP000077098"/>
    </source>
</evidence>
<protein>
    <submittedName>
        <fullName evidence="1">Stress-induced protein</fullName>
    </submittedName>
</protein>
<dbReference type="AlphaFoldDB" id="A0A176XCX4"/>